<keyword evidence="2" id="KW-0479">Metal-binding</keyword>
<dbReference type="InterPro" id="IPR004396">
    <property type="entry name" value="ATPase_YchF/OLA1"/>
</dbReference>
<comment type="cofactor">
    <cofactor evidence="1">
        <name>Mg(2+)</name>
        <dbReference type="ChEBI" id="CHEBI:18420"/>
    </cofactor>
</comment>
<dbReference type="InterPro" id="IPR004095">
    <property type="entry name" value="TGS"/>
</dbReference>
<evidence type="ECO:0000313" key="10">
    <source>
        <dbReference type="Proteomes" id="UP001078443"/>
    </source>
</evidence>
<organism evidence="9 10">
    <name type="scientific">Clostridium aestuarii</name>
    <dbReference type="NCBI Taxonomy" id="338193"/>
    <lineage>
        <taxon>Bacteria</taxon>
        <taxon>Bacillati</taxon>
        <taxon>Bacillota</taxon>
        <taxon>Clostridia</taxon>
        <taxon>Eubacteriales</taxon>
        <taxon>Clostridiaceae</taxon>
        <taxon>Clostridium</taxon>
    </lineage>
</organism>
<evidence type="ECO:0000313" key="9">
    <source>
        <dbReference type="EMBL" id="MCY6483710.1"/>
    </source>
</evidence>
<dbReference type="InterPro" id="IPR012675">
    <property type="entry name" value="Beta-grasp_dom_sf"/>
</dbReference>
<gene>
    <name evidence="6 9" type="primary">ychF</name>
    <name evidence="9" type="ORF">OW763_05025</name>
</gene>
<dbReference type="InterPro" id="IPR013029">
    <property type="entry name" value="YchF_C"/>
</dbReference>
<feature type="domain" description="OBG-type G" evidence="7">
    <location>
        <begin position="1"/>
        <end position="259"/>
    </location>
</feature>
<evidence type="ECO:0000256" key="4">
    <source>
        <dbReference type="ARBA" id="ARBA00022840"/>
    </source>
</evidence>
<name>A0ABT4D024_9CLOT</name>
<dbReference type="InterPro" id="IPR012676">
    <property type="entry name" value="TGS-like"/>
</dbReference>
<dbReference type="InterPro" id="IPR027417">
    <property type="entry name" value="P-loop_NTPase"/>
</dbReference>
<dbReference type="InterPro" id="IPR031167">
    <property type="entry name" value="G_OBG"/>
</dbReference>
<dbReference type="Gene3D" id="1.10.150.300">
    <property type="entry name" value="TGS-like domain"/>
    <property type="match status" value="1"/>
</dbReference>
<dbReference type="InterPro" id="IPR023192">
    <property type="entry name" value="TGS-like_dom_sf"/>
</dbReference>
<dbReference type="HAMAP" id="MF_00944">
    <property type="entry name" value="YchF_OLA1_ATPase"/>
    <property type="match status" value="1"/>
</dbReference>
<dbReference type="SUPFAM" id="SSF52540">
    <property type="entry name" value="P-loop containing nucleoside triphosphate hydrolases"/>
    <property type="match status" value="1"/>
</dbReference>
<dbReference type="SUPFAM" id="SSF81271">
    <property type="entry name" value="TGS-like"/>
    <property type="match status" value="1"/>
</dbReference>
<keyword evidence="5" id="KW-0460">Magnesium</keyword>
<keyword evidence="10" id="KW-1185">Reference proteome</keyword>
<dbReference type="CDD" id="cd01900">
    <property type="entry name" value="YchF"/>
    <property type="match status" value="1"/>
</dbReference>
<dbReference type="NCBIfam" id="TIGR00092">
    <property type="entry name" value="redox-regulated ATPase YchF"/>
    <property type="match status" value="1"/>
</dbReference>
<evidence type="ECO:0000259" key="7">
    <source>
        <dbReference type="PROSITE" id="PS51710"/>
    </source>
</evidence>
<evidence type="ECO:0000256" key="1">
    <source>
        <dbReference type="ARBA" id="ARBA00001946"/>
    </source>
</evidence>
<keyword evidence="3 6" id="KW-0547">Nucleotide-binding</keyword>
<dbReference type="PRINTS" id="PR00326">
    <property type="entry name" value="GTP1OBG"/>
</dbReference>
<evidence type="ECO:0000256" key="6">
    <source>
        <dbReference type="HAMAP-Rule" id="MF_00944"/>
    </source>
</evidence>
<proteinExistence type="inferred from homology"/>
<evidence type="ECO:0000259" key="8">
    <source>
        <dbReference type="PROSITE" id="PS51880"/>
    </source>
</evidence>
<comment type="function">
    <text evidence="6">ATPase that binds to both the 70S ribosome and the 50S ribosomal subunit in a nucleotide-independent manner.</text>
</comment>
<dbReference type="Pfam" id="PF01926">
    <property type="entry name" value="MMR_HSR1"/>
    <property type="match status" value="1"/>
</dbReference>
<dbReference type="PROSITE" id="PS51710">
    <property type="entry name" value="G_OBG"/>
    <property type="match status" value="1"/>
</dbReference>
<dbReference type="Pfam" id="PF06071">
    <property type="entry name" value="YchF-GTPase_C"/>
    <property type="match status" value="1"/>
</dbReference>
<sequence length="366" mass="40808">MKLGIVGLPNVGKSTLFNAITKAGAESANYPFCTIEPNIGVVNVPDKRLDVLDKMYNPKKKIYASVEFYDIAGLVKGASKGEGLGNKFLSHIREVEAIVHVVRCFEDSNIVHVEGSVDPIRDIETINLELIFADLEVLERRLERTVKSARSSGNKEAKAELTVMEKVKAHLEANKPVRTLELDENESIIVKNLFLITSKPILYVTNISEEELVSGNIENDFVKKVKDYAKEENSEVVTICAKIEEELSSLEDEERDELLSEYGLKEPGLNKLINSSYSLLGLMSFLTSGSDEVRAWTIEIGTKAPQAAGKIHSDIERGFIRAEIISYNKLIECGSEAAAKEKGFYRLEGKEYVMQDGDIVHFRFNV</sequence>
<dbReference type="Proteomes" id="UP001078443">
    <property type="component" value="Unassembled WGS sequence"/>
</dbReference>
<comment type="caution">
    <text evidence="9">The sequence shown here is derived from an EMBL/GenBank/DDBJ whole genome shotgun (WGS) entry which is preliminary data.</text>
</comment>
<dbReference type="EMBL" id="JAPQER010000002">
    <property type="protein sequence ID" value="MCY6483710.1"/>
    <property type="molecule type" value="Genomic_DNA"/>
</dbReference>
<reference evidence="9" key="1">
    <citation type="submission" date="2022-12" db="EMBL/GenBank/DDBJ databases">
        <authorList>
            <person name="Wang J."/>
        </authorList>
    </citation>
    <scope>NUCLEOTIDE SEQUENCE</scope>
    <source>
        <strain evidence="9">HY-45-18</strain>
    </source>
</reference>
<dbReference type="Gene3D" id="3.40.50.300">
    <property type="entry name" value="P-loop containing nucleotide triphosphate hydrolases"/>
    <property type="match status" value="1"/>
</dbReference>
<evidence type="ECO:0000256" key="3">
    <source>
        <dbReference type="ARBA" id="ARBA00022741"/>
    </source>
</evidence>
<feature type="domain" description="TGS" evidence="8">
    <location>
        <begin position="281"/>
        <end position="364"/>
    </location>
</feature>
<dbReference type="RefSeq" id="WP_268039986.1">
    <property type="nucleotide sequence ID" value="NZ_JAPQER010000002.1"/>
</dbReference>
<keyword evidence="4 6" id="KW-0067">ATP-binding</keyword>
<dbReference type="PIRSF" id="PIRSF006641">
    <property type="entry name" value="CHP00092"/>
    <property type="match status" value="1"/>
</dbReference>
<evidence type="ECO:0000256" key="5">
    <source>
        <dbReference type="ARBA" id="ARBA00022842"/>
    </source>
</evidence>
<dbReference type="PROSITE" id="PS51880">
    <property type="entry name" value="TGS"/>
    <property type="match status" value="1"/>
</dbReference>
<dbReference type="Gene3D" id="3.10.20.30">
    <property type="match status" value="1"/>
</dbReference>
<accession>A0ABT4D024</accession>
<dbReference type="InterPro" id="IPR006073">
    <property type="entry name" value="GTP-bd"/>
</dbReference>
<feature type="binding site" evidence="6">
    <location>
        <begin position="10"/>
        <end position="15"/>
    </location>
    <ligand>
        <name>ATP</name>
        <dbReference type="ChEBI" id="CHEBI:30616"/>
    </ligand>
</feature>
<dbReference type="InterPro" id="IPR041706">
    <property type="entry name" value="YchF_N"/>
</dbReference>
<evidence type="ECO:0000256" key="2">
    <source>
        <dbReference type="ARBA" id="ARBA00022723"/>
    </source>
</evidence>
<protein>
    <recommendedName>
        <fullName evidence="6">Ribosome-binding ATPase YchF</fullName>
    </recommendedName>
</protein>
<dbReference type="PANTHER" id="PTHR23305:SF18">
    <property type="entry name" value="OBG-TYPE G DOMAIN-CONTAINING PROTEIN"/>
    <property type="match status" value="1"/>
</dbReference>
<dbReference type="PANTHER" id="PTHR23305">
    <property type="entry name" value="OBG GTPASE FAMILY"/>
    <property type="match status" value="1"/>
</dbReference>
<comment type="similarity">
    <text evidence="6">Belongs to the TRAFAC class OBG-HflX-like GTPase superfamily. OBG GTPase family. YchF/OLA1 subfamily.</text>
</comment>
<dbReference type="CDD" id="cd04867">
    <property type="entry name" value="TGS_YchF_OLA1"/>
    <property type="match status" value="1"/>
</dbReference>